<evidence type="ECO:0000313" key="8">
    <source>
        <dbReference type="EMBL" id="MFC3147748.1"/>
    </source>
</evidence>
<protein>
    <submittedName>
        <fullName evidence="8">Methyl-accepting chemotaxis protein</fullName>
    </submittedName>
</protein>
<keyword evidence="9" id="KW-1185">Reference proteome</keyword>
<evidence type="ECO:0000259" key="6">
    <source>
        <dbReference type="PROSITE" id="PS50111"/>
    </source>
</evidence>
<keyword evidence="5" id="KW-1133">Transmembrane helix</keyword>
<evidence type="ECO:0000256" key="5">
    <source>
        <dbReference type="SAM" id="Phobius"/>
    </source>
</evidence>
<feature type="transmembrane region" description="Helical" evidence="5">
    <location>
        <begin position="188"/>
        <end position="210"/>
    </location>
</feature>
<dbReference type="InterPro" id="IPR051310">
    <property type="entry name" value="MCP_chemotaxis"/>
</dbReference>
<dbReference type="Pfam" id="PF00672">
    <property type="entry name" value="HAMP"/>
    <property type="match status" value="1"/>
</dbReference>
<evidence type="ECO:0000256" key="4">
    <source>
        <dbReference type="SAM" id="Coils"/>
    </source>
</evidence>
<sequence length="515" mass="54807">MNALFKLRIGPRLATGFAVVLLISVAVAAVGLWQLVAQKRMTEQIIESDMRKVTMAADWVGAVEINWTRTKAILRSADPMFGDELKTEIDGTSKRITELQKSIEPLVHSDEGKAALAKIAKTRDAYRAKRQDFLKKYDAGQDLGPRVNADLGPFAQAYLDAIRAFQKLEVDRLQAAEAQAKRDFQRGAAVLIGGCLMAILLGAGFAWLLARSIVVPLRSAAASAERMATGDLTEAIVVQSRDEAADMLRSLSRMQDSLREVVGRVRTGVDSVATAAAQIASGNQDLSGRTEQQASNLQQTASSMDQMTSTVGQAAENARQANQLALSATEVANRGGEAVGQVVAQMNEISASSRKISEIISVIDGIAFQTNILALNAAVEAARAGEQGRGFAVVATEVRTLAQRSAEAAKEIKSLIATSVEKVEVGTQMVDAAGKTMEDLVSQVRRVGDLIGEITAASQEQTAGITQINQAVGQLDQMTQQNAALVEENAAAADSMRQQADGLQQAVGVFRLSAA</sequence>
<feature type="transmembrane region" description="Helical" evidence="5">
    <location>
        <begin position="12"/>
        <end position="36"/>
    </location>
</feature>
<dbReference type="RefSeq" id="WP_377303094.1">
    <property type="nucleotide sequence ID" value="NZ_CP180191.1"/>
</dbReference>
<dbReference type="Pfam" id="PF00015">
    <property type="entry name" value="MCPsignal"/>
    <property type="match status" value="1"/>
</dbReference>
<dbReference type="Gene3D" id="6.10.340.10">
    <property type="match status" value="1"/>
</dbReference>
<comment type="caution">
    <text evidence="8">The sequence shown here is derived from an EMBL/GenBank/DDBJ whole genome shotgun (WGS) entry which is preliminary data.</text>
</comment>
<dbReference type="PANTHER" id="PTHR43531:SF14">
    <property type="entry name" value="METHYL-ACCEPTING CHEMOTAXIS PROTEIN I-RELATED"/>
    <property type="match status" value="1"/>
</dbReference>
<feature type="domain" description="Methyl-accepting transducer" evidence="6">
    <location>
        <begin position="268"/>
        <end position="497"/>
    </location>
</feature>
<dbReference type="PANTHER" id="PTHR43531">
    <property type="entry name" value="PROTEIN ICFG"/>
    <property type="match status" value="1"/>
</dbReference>
<dbReference type="Gene3D" id="1.10.287.950">
    <property type="entry name" value="Methyl-accepting chemotaxis protein"/>
    <property type="match status" value="1"/>
</dbReference>
<dbReference type="SMART" id="SM00283">
    <property type="entry name" value="MA"/>
    <property type="match status" value="1"/>
</dbReference>
<dbReference type="CDD" id="cd19411">
    <property type="entry name" value="MCP2201-like_sensor"/>
    <property type="match status" value="1"/>
</dbReference>
<keyword evidence="5" id="KW-0812">Transmembrane</keyword>
<dbReference type="EMBL" id="JBHRTI010000004">
    <property type="protein sequence ID" value="MFC3147748.1"/>
    <property type="molecule type" value="Genomic_DNA"/>
</dbReference>
<dbReference type="InterPro" id="IPR003660">
    <property type="entry name" value="HAMP_dom"/>
</dbReference>
<dbReference type="CDD" id="cd11386">
    <property type="entry name" value="MCP_signal"/>
    <property type="match status" value="1"/>
</dbReference>
<dbReference type="PROSITE" id="PS50111">
    <property type="entry name" value="CHEMOTAXIS_TRANSDUC_2"/>
    <property type="match status" value="1"/>
</dbReference>
<proteinExistence type="inferred from homology"/>
<dbReference type="InterPro" id="IPR024478">
    <property type="entry name" value="HlyB_4HB_MCP"/>
</dbReference>
<comment type="similarity">
    <text evidence="2">Belongs to the methyl-accepting chemotaxis (MCP) protein family.</text>
</comment>
<evidence type="ECO:0000259" key="7">
    <source>
        <dbReference type="PROSITE" id="PS50885"/>
    </source>
</evidence>
<dbReference type="CDD" id="cd06225">
    <property type="entry name" value="HAMP"/>
    <property type="match status" value="1"/>
</dbReference>
<dbReference type="Pfam" id="PF12729">
    <property type="entry name" value="4HB_MCP_1"/>
    <property type="match status" value="1"/>
</dbReference>
<feature type="coiled-coil region" evidence="4">
    <location>
        <begin position="468"/>
        <end position="495"/>
    </location>
</feature>
<dbReference type="InterPro" id="IPR004089">
    <property type="entry name" value="MCPsignal_dom"/>
</dbReference>
<feature type="domain" description="HAMP" evidence="7">
    <location>
        <begin position="211"/>
        <end position="263"/>
    </location>
</feature>
<evidence type="ECO:0000256" key="2">
    <source>
        <dbReference type="ARBA" id="ARBA00029447"/>
    </source>
</evidence>
<dbReference type="InterPro" id="IPR047347">
    <property type="entry name" value="YvaQ-like_sensor"/>
</dbReference>
<dbReference type="SUPFAM" id="SSF58104">
    <property type="entry name" value="Methyl-accepting chemotaxis protein (MCP) signaling domain"/>
    <property type="match status" value="1"/>
</dbReference>
<evidence type="ECO:0000256" key="3">
    <source>
        <dbReference type="PROSITE-ProRule" id="PRU00284"/>
    </source>
</evidence>
<reference evidence="9" key="1">
    <citation type="journal article" date="2019" name="Int. J. Syst. Evol. Microbiol.">
        <title>The Global Catalogue of Microorganisms (GCM) 10K type strain sequencing project: providing services to taxonomists for standard genome sequencing and annotation.</title>
        <authorList>
            <consortium name="The Broad Institute Genomics Platform"/>
            <consortium name="The Broad Institute Genome Sequencing Center for Infectious Disease"/>
            <person name="Wu L."/>
            <person name="Ma J."/>
        </authorList>
    </citation>
    <scope>NUCLEOTIDE SEQUENCE [LARGE SCALE GENOMIC DNA]</scope>
    <source>
        <strain evidence="9">KCTC 52168</strain>
    </source>
</reference>
<evidence type="ECO:0000313" key="9">
    <source>
        <dbReference type="Proteomes" id="UP001595556"/>
    </source>
</evidence>
<evidence type="ECO:0000256" key="1">
    <source>
        <dbReference type="ARBA" id="ARBA00022481"/>
    </source>
</evidence>
<dbReference type="Proteomes" id="UP001595556">
    <property type="component" value="Unassembled WGS sequence"/>
</dbReference>
<keyword evidence="5" id="KW-0472">Membrane</keyword>
<name>A0ABV7H4R0_9BURK</name>
<organism evidence="8 9">
    <name type="scientific">Piscinibacterium candidicorallinum</name>
    <dbReference type="NCBI Taxonomy" id="1793872"/>
    <lineage>
        <taxon>Bacteria</taxon>
        <taxon>Pseudomonadati</taxon>
        <taxon>Pseudomonadota</taxon>
        <taxon>Betaproteobacteria</taxon>
        <taxon>Burkholderiales</taxon>
        <taxon>Piscinibacterium</taxon>
    </lineage>
</organism>
<accession>A0ABV7H4R0</accession>
<gene>
    <name evidence="8" type="ORF">ACFOEN_08850</name>
</gene>
<keyword evidence="1" id="KW-0488">Methylation</keyword>
<dbReference type="SMART" id="SM00304">
    <property type="entry name" value="HAMP"/>
    <property type="match status" value="1"/>
</dbReference>
<dbReference type="PROSITE" id="PS50885">
    <property type="entry name" value="HAMP"/>
    <property type="match status" value="1"/>
</dbReference>
<keyword evidence="3" id="KW-0807">Transducer</keyword>
<keyword evidence="4" id="KW-0175">Coiled coil</keyword>